<proteinExistence type="predicted"/>
<dbReference type="AlphaFoldDB" id="A0A8S8ZJE2"/>
<gene>
    <name evidence="1" type="ORF">SMACR_12818</name>
</gene>
<comment type="caution">
    <text evidence="1">The sequence shown here is derived from an EMBL/GenBank/DDBJ whole genome shotgun (WGS) entry which is preliminary data.</text>
</comment>
<dbReference type="EMBL" id="NMPR01000159">
    <property type="protein sequence ID" value="KAA8628886.1"/>
    <property type="molecule type" value="Genomic_DNA"/>
</dbReference>
<sequence>MITPGPIAECPRTVRQQSNIHCDKDRSWEEQELTRRRFGHRLRYQLSPGRSHAVYVATFPTYIS</sequence>
<dbReference type="Proteomes" id="UP000433876">
    <property type="component" value="Unassembled WGS sequence"/>
</dbReference>
<evidence type="ECO:0000313" key="1">
    <source>
        <dbReference type="EMBL" id="KAA8628886.1"/>
    </source>
</evidence>
<evidence type="ECO:0000313" key="2">
    <source>
        <dbReference type="Proteomes" id="UP000433876"/>
    </source>
</evidence>
<accession>A0A8S8ZJE2</accession>
<reference evidence="1 2" key="1">
    <citation type="submission" date="2017-07" db="EMBL/GenBank/DDBJ databases">
        <title>Genome sequence of the Sordaria macrospora wild type strain R19027.</title>
        <authorList>
            <person name="Nowrousian M."/>
            <person name="Teichert I."/>
            <person name="Kueck U."/>
        </authorList>
    </citation>
    <scope>NUCLEOTIDE SEQUENCE [LARGE SCALE GENOMIC DNA]</scope>
    <source>
        <strain evidence="1 2">R19027</strain>
        <tissue evidence="1">Mycelium</tissue>
    </source>
</reference>
<name>A0A8S8ZJE2_SORMA</name>
<protein>
    <submittedName>
        <fullName evidence="1">Uncharacterized protein</fullName>
    </submittedName>
</protein>
<organism evidence="1 2">
    <name type="scientific">Sordaria macrospora</name>
    <dbReference type="NCBI Taxonomy" id="5147"/>
    <lineage>
        <taxon>Eukaryota</taxon>
        <taxon>Fungi</taxon>
        <taxon>Dikarya</taxon>
        <taxon>Ascomycota</taxon>
        <taxon>Pezizomycotina</taxon>
        <taxon>Sordariomycetes</taxon>
        <taxon>Sordariomycetidae</taxon>
        <taxon>Sordariales</taxon>
        <taxon>Sordariaceae</taxon>
        <taxon>Sordaria</taxon>
    </lineage>
</organism>